<dbReference type="EMBL" id="AWUE01014275">
    <property type="protein sequence ID" value="OMP04210.1"/>
    <property type="molecule type" value="Genomic_DNA"/>
</dbReference>
<evidence type="ECO:0000256" key="4">
    <source>
        <dbReference type="ARBA" id="ARBA00023136"/>
    </source>
</evidence>
<feature type="transmembrane region" description="Helical" evidence="5">
    <location>
        <begin position="57"/>
        <end position="77"/>
    </location>
</feature>
<dbReference type="PANTHER" id="PTHR23291">
    <property type="entry name" value="BAX INHIBITOR-RELATED"/>
    <property type="match status" value="1"/>
</dbReference>
<proteinExistence type="inferred from homology"/>
<evidence type="ECO:0000256" key="5">
    <source>
        <dbReference type="RuleBase" id="RU004379"/>
    </source>
</evidence>
<feature type="transmembrane region" description="Helical" evidence="5">
    <location>
        <begin position="181"/>
        <end position="202"/>
    </location>
</feature>
<gene>
    <name evidence="6" type="ORF">COLO4_09849</name>
</gene>
<keyword evidence="7" id="KW-1185">Reference proteome</keyword>
<dbReference type="GO" id="GO:0016020">
    <property type="term" value="C:membrane"/>
    <property type="evidence" value="ECO:0007669"/>
    <property type="project" value="UniProtKB-SubCell"/>
</dbReference>
<dbReference type="PANTHER" id="PTHR23291:SF108">
    <property type="entry name" value="OS03G0795800 PROTEIN"/>
    <property type="match status" value="1"/>
</dbReference>
<dbReference type="AlphaFoldDB" id="A0A1R3KAT0"/>
<dbReference type="Proteomes" id="UP000187203">
    <property type="component" value="Unassembled WGS sequence"/>
</dbReference>
<reference evidence="7" key="1">
    <citation type="submission" date="2013-09" db="EMBL/GenBank/DDBJ databases">
        <title>Corchorus olitorius genome sequencing.</title>
        <authorList>
            <person name="Alam M."/>
            <person name="Haque M.S."/>
            <person name="Islam M.S."/>
            <person name="Emdad E.M."/>
            <person name="Islam M.M."/>
            <person name="Ahmed B."/>
            <person name="Halim A."/>
            <person name="Hossen Q.M.M."/>
            <person name="Hossain M.Z."/>
            <person name="Ahmed R."/>
            <person name="Khan M.M."/>
            <person name="Islam R."/>
            <person name="Rashid M.M."/>
            <person name="Khan S.A."/>
            <person name="Rahman M.S."/>
            <person name="Alam M."/>
            <person name="Yahiya A.S."/>
            <person name="Khan M.S."/>
            <person name="Azam M.S."/>
            <person name="Haque T."/>
            <person name="Lashkar M.Z.H."/>
            <person name="Akhand A.I."/>
            <person name="Morshed G."/>
            <person name="Roy S."/>
            <person name="Uddin K.S."/>
            <person name="Rabeya T."/>
            <person name="Hossain A.S."/>
            <person name="Chowdhury A."/>
            <person name="Snigdha A.R."/>
            <person name="Mortoza M.S."/>
            <person name="Matin S.A."/>
            <person name="Hoque S.M.E."/>
            <person name="Islam M.K."/>
            <person name="Roy D.K."/>
            <person name="Haider R."/>
            <person name="Moosa M.M."/>
            <person name="Elias S.M."/>
            <person name="Hasan A.M."/>
            <person name="Jahan S."/>
            <person name="Shafiuddin M."/>
            <person name="Mahmood N."/>
            <person name="Shommy N.S."/>
        </authorList>
    </citation>
    <scope>NUCLEOTIDE SEQUENCE [LARGE SCALE GENOMIC DNA]</scope>
    <source>
        <strain evidence="7">cv. O-4</strain>
    </source>
</reference>
<feature type="transmembrane region" description="Helical" evidence="5">
    <location>
        <begin position="28"/>
        <end position="51"/>
    </location>
</feature>
<keyword evidence="4 5" id="KW-0472">Membrane</keyword>
<dbReference type="OrthoDB" id="7933078at2759"/>
<name>A0A1R3KAT0_9ROSI</name>
<evidence type="ECO:0000256" key="1">
    <source>
        <dbReference type="ARBA" id="ARBA00004141"/>
    </source>
</evidence>
<keyword evidence="2 5" id="KW-0812">Transmembrane</keyword>
<accession>A0A1R3KAT0</accession>
<protein>
    <submittedName>
        <fullName evidence="6">Bax inhibitor 1-related protein</fullName>
    </submittedName>
</protein>
<comment type="similarity">
    <text evidence="5">Belongs to the BI1 family.</text>
</comment>
<organism evidence="6 7">
    <name type="scientific">Corchorus olitorius</name>
    <dbReference type="NCBI Taxonomy" id="93759"/>
    <lineage>
        <taxon>Eukaryota</taxon>
        <taxon>Viridiplantae</taxon>
        <taxon>Streptophyta</taxon>
        <taxon>Embryophyta</taxon>
        <taxon>Tracheophyta</taxon>
        <taxon>Spermatophyta</taxon>
        <taxon>Magnoliopsida</taxon>
        <taxon>eudicotyledons</taxon>
        <taxon>Gunneridae</taxon>
        <taxon>Pentapetalae</taxon>
        <taxon>rosids</taxon>
        <taxon>malvids</taxon>
        <taxon>Malvales</taxon>
        <taxon>Malvaceae</taxon>
        <taxon>Grewioideae</taxon>
        <taxon>Apeibeae</taxon>
        <taxon>Corchorus</taxon>
    </lineage>
</organism>
<sequence length="232" mass="25494">MSNDLESSTPLVNDDEATISTVEWLMTFIFYGVVSFKFLVAVIVGAVVVSHSEISHFALHTQAGLAIYITSIVLWFLTPCCATCFRNCFPCNCLPLLSPVFFAIALGFSCSYSNGRGKTVLEALILVTVVTVSLTIYSLGAMIKRANFNLHPPFILTFFLILCIYVSIQIFNPFAKLSTSIWGFVAVLLFWANAYCIGYKTVKLFDSIMRDSGAPSPVFDRLHSTLTGTSSS</sequence>
<comment type="subcellular location">
    <subcellularLocation>
        <location evidence="1">Membrane</location>
        <topology evidence="1">Multi-pass membrane protein</topology>
    </subcellularLocation>
</comment>
<comment type="caution">
    <text evidence="6">The sequence shown here is derived from an EMBL/GenBank/DDBJ whole genome shotgun (WGS) entry which is preliminary data.</text>
</comment>
<evidence type="ECO:0000313" key="7">
    <source>
        <dbReference type="Proteomes" id="UP000187203"/>
    </source>
</evidence>
<feature type="transmembrane region" description="Helical" evidence="5">
    <location>
        <begin position="154"/>
        <end position="175"/>
    </location>
</feature>
<dbReference type="InterPro" id="IPR006214">
    <property type="entry name" value="Bax_inhibitor_1-related"/>
</dbReference>
<dbReference type="STRING" id="93759.A0A1R3KAT0"/>
<feature type="transmembrane region" description="Helical" evidence="5">
    <location>
        <begin position="120"/>
        <end position="142"/>
    </location>
</feature>
<feature type="transmembrane region" description="Helical" evidence="5">
    <location>
        <begin position="89"/>
        <end position="108"/>
    </location>
</feature>
<evidence type="ECO:0000256" key="3">
    <source>
        <dbReference type="ARBA" id="ARBA00022989"/>
    </source>
</evidence>
<evidence type="ECO:0000256" key="2">
    <source>
        <dbReference type="ARBA" id="ARBA00022692"/>
    </source>
</evidence>
<evidence type="ECO:0000313" key="6">
    <source>
        <dbReference type="EMBL" id="OMP04210.1"/>
    </source>
</evidence>
<keyword evidence="3 5" id="KW-1133">Transmembrane helix</keyword>